<organism evidence="6 7">
    <name type="scientific">Aliiglaciecola lipolytica E3</name>
    <dbReference type="NCBI Taxonomy" id="1127673"/>
    <lineage>
        <taxon>Bacteria</taxon>
        <taxon>Pseudomonadati</taxon>
        <taxon>Pseudomonadota</taxon>
        <taxon>Gammaproteobacteria</taxon>
        <taxon>Alteromonadales</taxon>
        <taxon>Alteromonadaceae</taxon>
        <taxon>Aliiglaciecola</taxon>
    </lineage>
</organism>
<protein>
    <recommendedName>
        <fullName evidence="5">HTH luxR-type domain-containing protein</fullName>
    </recommendedName>
</protein>
<proteinExistence type="predicted"/>
<dbReference type="SUPFAM" id="SSF46894">
    <property type="entry name" value="C-terminal effector domain of the bipartite response regulators"/>
    <property type="match status" value="1"/>
</dbReference>
<dbReference type="Gene3D" id="1.10.10.10">
    <property type="entry name" value="Winged helix-like DNA-binding domain superfamily/Winged helix DNA-binding domain"/>
    <property type="match status" value="1"/>
</dbReference>
<feature type="transmembrane region" description="Helical" evidence="4">
    <location>
        <begin position="47"/>
        <end position="70"/>
    </location>
</feature>
<dbReference type="GO" id="GO:0003677">
    <property type="term" value="F:DNA binding"/>
    <property type="evidence" value="ECO:0007669"/>
    <property type="project" value="UniProtKB-KW"/>
</dbReference>
<evidence type="ECO:0000313" key="6">
    <source>
        <dbReference type="EMBL" id="GAC16093.1"/>
    </source>
</evidence>
<sequence length="156" mass="17659">MASRYWQKCKDIFNKTPIVLRYGVILSLSIILIKTLEYQLFSYRFSIELYTGLVALFFVLVGIATGLGWLNNQDTKSTHSLNSENAHEIEAVKEPLTTKELIILQGVKQGLSNQQIADKNHVSVNTVKSHLKNIYKKMGVVNRAQAAQKAKLDETY</sequence>
<keyword evidence="4" id="KW-1133">Transmembrane helix</keyword>
<dbReference type="OrthoDB" id="6387410at2"/>
<keyword evidence="4" id="KW-0472">Membrane</keyword>
<dbReference type="PANTHER" id="PTHR44688">
    <property type="entry name" value="DNA-BINDING TRANSCRIPTIONAL ACTIVATOR DEVR_DOSR"/>
    <property type="match status" value="1"/>
</dbReference>
<dbReference type="SMART" id="SM00421">
    <property type="entry name" value="HTH_LUXR"/>
    <property type="match status" value="1"/>
</dbReference>
<keyword evidence="4" id="KW-0812">Transmembrane</keyword>
<keyword evidence="7" id="KW-1185">Reference proteome</keyword>
<keyword evidence="2" id="KW-0238">DNA-binding</keyword>
<dbReference type="eggNOG" id="COG2197">
    <property type="taxonomic scope" value="Bacteria"/>
</dbReference>
<feature type="domain" description="HTH luxR-type" evidence="5">
    <location>
        <begin position="89"/>
        <end position="154"/>
    </location>
</feature>
<dbReference type="PRINTS" id="PR00038">
    <property type="entry name" value="HTHLUXR"/>
</dbReference>
<dbReference type="PANTHER" id="PTHR44688:SF16">
    <property type="entry name" value="DNA-BINDING TRANSCRIPTIONAL ACTIVATOR DEVR_DOSR"/>
    <property type="match status" value="1"/>
</dbReference>
<evidence type="ECO:0000259" key="5">
    <source>
        <dbReference type="PROSITE" id="PS50043"/>
    </source>
</evidence>
<comment type="caution">
    <text evidence="6">The sequence shown here is derived from an EMBL/GenBank/DDBJ whole genome shotgun (WGS) entry which is preliminary data.</text>
</comment>
<dbReference type="Proteomes" id="UP000006334">
    <property type="component" value="Unassembled WGS sequence"/>
</dbReference>
<evidence type="ECO:0000313" key="7">
    <source>
        <dbReference type="Proteomes" id="UP000006334"/>
    </source>
</evidence>
<dbReference type="EMBL" id="BAEN01000065">
    <property type="protein sequence ID" value="GAC16093.1"/>
    <property type="molecule type" value="Genomic_DNA"/>
</dbReference>
<reference evidence="6 7" key="1">
    <citation type="journal article" date="2017" name="Antonie Van Leeuwenhoek">
        <title>Rhizobium rhizosphaerae sp. nov., a novel species isolated from rice rhizosphere.</title>
        <authorList>
            <person name="Zhao J.J."/>
            <person name="Zhang J."/>
            <person name="Zhang R.J."/>
            <person name="Zhang C.W."/>
            <person name="Yin H.Q."/>
            <person name="Zhang X.X."/>
        </authorList>
    </citation>
    <scope>NUCLEOTIDE SEQUENCE [LARGE SCALE GENOMIC DNA]</scope>
    <source>
        <strain evidence="6 7">E3</strain>
    </source>
</reference>
<feature type="transmembrane region" description="Helical" evidence="4">
    <location>
        <begin position="20"/>
        <end position="41"/>
    </location>
</feature>
<name>K6YHJ0_9ALTE</name>
<dbReference type="PROSITE" id="PS50043">
    <property type="entry name" value="HTH_LUXR_2"/>
    <property type="match status" value="1"/>
</dbReference>
<keyword evidence="3" id="KW-0804">Transcription</keyword>
<dbReference type="STRING" id="1127673.GLIP_3479"/>
<evidence type="ECO:0000256" key="2">
    <source>
        <dbReference type="ARBA" id="ARBA00023125"/>
    </source>
</evidence>
<dbReference type="InterPro" id="IPR016032">
    <property type="entry name" value="Sig_transdc_resp-reg_C-effctor"/>
</dbReference>
<keyword evidence="1" id="KW-0805">Transcription regulation</keyword>
<accession>K6YHJ0</accession>
<dbReference type="AlphaFoldDB" id="K6YHJ0"/>
<evidence type="ECO:0000256" key="4">
    <source>
        <dbReference type="SAM" id="Phobius"/>
    </source>
</evidence>
<dbReference type="InterPro" id="IPR036388">
    <property type="entry name" value="WH-like_DNA-bd_sf"/>
</dbReference>
<dbReference type="RefSeq" id="WP_008845896.1">
    <property type="nucleotide sequence ID" value="NZ_BAEN01000065.1"/>
</dbReference>
<dbReference type="InterPro" id="IPR000792">
    <property type="entry name" value="Tscrpt_reg_LuxR_C"/>
</dbReference>
<evidence type="ECO:0000256" key="1">
    <source>
        <dbReference type="ARBA" id="ARBA00023015"/>
    </source>
</evidence>
<dbReference type="GO" id="GO:0006355">
    <property type="term" value="P:regulation of DNA-templated transcription"/>
    <property type="evidence" value="ECO:0007669"/>
    <property type="project" value="InterPro"/>
</dbReference>
<evidence type="ECO:0000256" key="3">
    <source>
        <dbReference type="ARBA" id="ARBA00023163"/>
    </source>
</evidence>
<dbReference type="Pfam" id="PF00196">
    <property type="entry name" value="GerE"/>
    <property type="match status" value="1"/>
</dbReference>
<gene>
    <name evidence="6" type="ORF">GLIP_3479</name>
</gene>
<dbReference type="CDD" id="cd06170">
    <property type="entry name" value="LuxR_C_like"/>
    <property type="match status" value="1"/>
</dbReference>